<reference evidence="1" key="1">
    <citation type="submission" date="2020-07" db="EMBL/GenBank/DDBJ databases">
        <title>Multicomponent nature underlies the extraordinary mechanical properties of spider dragline silk.</title>
        <authorList>
            <person name="Kono N."/>
            <person name="Nakamura H."/>
            <person name="Mori M."/>
            <person name="Yoshida Y."/>
            <person name="Ohtoshi R."/>
            <person name="Malay A.D."/>
            <person name="Moran D.A.P."/>
            <person name="Tomita M."/>
            <person name="Numata K."/>
            <person name="Arakawa K."/>
        </authorList>
    </citation>
    <scope>NUCLEOTIDE SEQUENCE</scope>
</reference>
<proteinExistence type="predicted"/>
<protein>
    <submittedName>
        <fullName evidence="1">Retrovirus-related Pol polyprotein from transposon TNT 1-94</fullName>
    </submittedName>
</protein>
<dbReference type="AlphaFoldDB" id="A0A8X6G1C6"/>
<gene>
    <name evidence="1" type="primary">POLX_1391</name>
    <name evidence="1" type="ORF">TNCT_29991</name>
</gene>
<dbReference type="EMBL" id="BMAO01001250">
    <property type="protein sequence ID" value="GFQ71938.1"/>
    <property type="molecule type" value="Genomic_DNA"/>
</dbReference>
<dbReference type="Proteomes" id="UP000887116">
    <property type="component" value="Unassembled WGS sequence"/>
</dbReference>
<keyword evidence="2" id="KW-1185">Reference proteome</keyword>
<dbReference type="Pfam" id="PF14223">
    <property type="entry name" value="Retrotran_gag_2"/>
    <property type="match status" value="1"/>
</dbReference>
<dbReference type="OrthoDB" id="6431929at2759"/>
<evidence type="ECO:0000313" key="2">
    <source>
        <dbReference type="Proteomes" id="UP000887116"/>
    </source>
</evidence>
<comment type="caution">
    <text evidence="1">The sequence shown here is derived from an EMBL/GenBank/DDBJ whole genome shotgun (WGS) entry which is preliminary data.</text>
</comment>
<name>A0A8X6G1C6_TRICU</name>
<accession>A0A8X6G1C6</accession>
<evidence type="ECO:0000313" key="1">
    <source>
        <dbReference type="EMBL" id="GFQ71938.1"/>
    </source>
</evidence>
<sequence>MEFKAHTEKLVGAANWSKLKRQHQNIVMSHHDVHDFVCGDPECPSLPAEASAEAIAAYEKAQKAVVKDDSLAQLILVGNMDDSNAELTSVCNTLKSVWEKLLSVYEQSSRQRLDCLMEKFFHIEKELEDDIASHIAKKL</sequence>
<organism evidence="1 2">
    <name type="scientific">Trichonephila clavata</name>
    <name type="common">Joro spider</name>
    <name type="synonym">Nephila clavata</name>
    <dbReference type="NCBI Taxonomy" id="2740835"/>
    <lineage>
        <taxon>Eukaryota</taxon>
        <taxon>Metazoa</taxon>
        <taxon>Ecdysozoa</taxon>
        <taxon>Arthropoda</taxon>
        <taxon>Chelicerata</taxon>
        <taxon>Arachnida</taxon>
        <taxon>Araneae</taxon>
        <taxon>Araneomorphae</taxon>
        <taxon>Entelegynae</taxon>
        <taxon>Araneoidea</taxon>
        <taxon>Nephilidae</taxon>
        <taxon>Trichonephila</taxon>
    </lineage>
</organism>